<accession>A0A182EDI6</accession>
<gene>
    <name evidence="1" type="ORF">NOO_LOCUS6137</name>
</gene>
<keyword evidence="2" id="KW-1185">Reference proteome</keyword>
<dbReference type="Proteomes" id="UP000271087">
    <property type="component" value="Unassembled WGS sequence"/>
</dbReference>
<dbReference type="OrthoDB" id="5872352at2759"/>
<dbReference type="PANTHER" id="PTHR47331">
    <property type="entry name" value="PHD-TYPE DOMAIN-CONTAINING PROTEIN"/>
    <property type="match status" value="1"/>
</dbReference>
<protein>
    <submittedName>
        <fullName evidence="3">DUF4283 domain-containing protein</fullName>
    </submittedName>
</protein>
<evidence type="ECO:0000313" key="1">
    <source>
        <dbReference type="EMBL" id="VDK81121.1"/>
    </source>
</evidence>
<evidence type="ECO:0000313" key="2">
    <source>
        <dbReference type="Proteomes" id="UP000271087"/>
    </source>
</evidence>
<reference evidence="1 2" key="2">
    <citation type="submission" date="2018-08" db="EMBL/GenBank/DDBJ databases">
        <authorList>
            <person name="Laetsch R D."/>
            <person name="Stevens L."/>
            <person name="Kumar S."/>
            <person name="Blaxter L. M."/>
        </authorList>
    </citation>
    <scope>NUCLEOTIDE SEQUENCE [LARGE SCALE GENOMIC DNA]</scope>
</reference>
<dbReference type="EMBL" id="UYRW01001824">
    <property type="protein sequence ID" value="VDK81121.1"/>
    <property type="molecule type" value="Genomic_DNA"/>
</dbReference>
<dbReference type="AlphaFoldDB" id="A0A182EDI6"/>
<evidence type="ECO:0000313" key="3">
    <source>
        <dbReference type="WBParaSite" id="nOo.2.0.1.t06137-RA"/>
    </source>
</evidence>
<sequence>MLQRNTLLRRRDTMFKIERCVEEVHLLLLEKWGEEEEKLFRVFRQKVHWSWKHSKHKLSNNYGLCIGRLKNLAKRLKHKSILGSYHETIEEQLQSDIIEEVHPNDEIGIIHYLPHHEVLTPSKATKKLRIVYDASANLNGFKSLNKVLYRGPIMSPDLVGILLRFRTMKIV</sequence>
<proteinExistence type="predicted"/>
<dbReference type="WBParaSite" id="nOo.2.0.1.t06137-RA">
    <property type="protein sequence ID" value="nOo.2.0.1.t06137-RA"/>
    <property type="gene ID" value="nOo.2.0.1.g06137"/>
</dbReference>
<organism evidence="3">
    <name type="scientific">Onchocerca ochengi</name>
    <name type="common">Filarial nematode worm</name>
    <dbReference type="NCBI Taxonomy" id="42157"/>
    <lineage>
        <taxon>Eukaryota</taxon>
        <taxon>Metazoa</taxon>
        <taxon>Ecdysozoa</taxon>
        <taxon>Nematoda</taxon>
        <taxon>Chromadorea</taxon>
        <taxon>Rhabditida</taxon>
        <taxon>Spirurina</taxon>
        <taxon>Spiruromorpha</taxon>
        <taxon>Filarioidea</taxon>
        <taxon>Onchocercidae</taxon>
        <taxon>Onchocerca</taxon>
    </lineage>
</organism>
<reference evidence="3" key="1">
    <citation type="submission" date="2016-06" db="UniProtKB">
        <authorList>
            <consortium name="WormBaseParasite"/>
        </authorList>
    </citation>
    <scope>IDENTIFICATION</scope>
</reference>
<dbReference type="STRING" id="42157.A0A182EDI6"/>
<name>A0A182EDI6_ONCOC</name>